<reference evidence="6 7" key="1">
    <citation type="submission" date="2021-06" db="EMBL/GenBank/DDBJ databases">
        <title>Bacterium isolated from marine sediment.</title>
        <authorList>
            <person name="Zhu K.-L."/>
            <person name="Du Z.-J."/>
            <person name="Liang Q.-Y."/>
        </authorList>
    </citation>
    <scope>NUCLEOTIDE SEQUENCE [LARGE SCALE GENOMIC DNA]</scope>
    <source>
        <strain evidence="6 7">A346</strain>
    </source>
</reference>
<evidence type="ECO:0000256" key="1">
    <source>
        <dbReference type="ARBA" id="ARBA00022723"/>
    </source>
</evidence>
<evidence type="ECO:0000259" key="5">
    <source>
        <dbReference type="Pfam" id="PF05567"/>
    </source>
</evidence>
<gene>
    <name evidence="6" type="ORF">KTN04_06515</name>
</gene>
<dbReference type="EMBL" id="JAHQZT010000006">
    <property type="protein sequence ID" value="MBV0932988.1"/>
    <property type="molecule type" value="Genomic_DNA"/>
</dbReference>
<evidence type="ECO:0000256" key="3">
    <source>
        <dbReference type="SAM" id="MobiDB-lite"/>
    </source>
</evidence>
<feature type="region of interest" description="Disordered" evidence="3">
    <location>
        <begin position="838"/>
        <end position="874"/>
    </location>
</feature>
<keyword evidence="2" id="KW-0106">Calcium</keyword>
<evidence type="ECO:0000313" key="7">
    <source>
        <dbReference type="Proteomes" id="UP000755551"/>
    </source>
</evidence>
<keyword evidence="1" id="KW-0479">Metal-binding</keyword>
<comment type="caution">
    <text evidence="6">The sequence shown here is derived from an EMBL/GenBank/DDBJ whole genome shotgun (WGS) entry which is preliminary data.</text>
</comment>
<feature type="domain" description="PilY1 beta-propeller" evidence="5">
    <location>
        <begin position="520"/>
        <end position="852"/>
    </location>
</feature>
<feature type="region of interest" description="Disordered" evidence="3">
    <location>
        <begin position="988"/>
        <end position="1026"/>
    </location>
</feature>
<feature type="region of interest" description="Disordered" evidence="3">
    <location>
        <begin position="727"/>
        <end position="747"/>
    </location>
</feature>
<sequence length="1057" mass="116486">MIKFSQFTTCVLAGAYCSSALAVTNLSLPNEPLSVLSSRVQPNVMLVMDNSGSMRNMIWADGYDPDVEYPRWDDLLKRGGSYGYEGSSWKKNSGNVDLEDLRHDNCDDEFGDGFYEAVRKEDVTDRKCLALPDPFGNENTRYTGNYLNYLFETFPSGTDLRDGSKIPIEYRMQVARDVAKSVVNSVENIRYGVTIFYSSQGGKVINECRDYIGNKQDVMSALDSITARTNTPISETYYEVTRYFRGMSSMWTDDVTFTSPIEYRCQRNFSILITDGEPFEDDFDDKELHKSDTIEGKSNRLPDWNGDGEKYYLDDIAQFARELDMRTSGLDKEGKSFDDPEFKQQNMNTYTVGFALDHELLKSTAKLGKGQYYTANNAEQLAAALRSALSDISDKVLSVSSAAVSQGPLNAGTLTVFPKYNSGNWTGDLSAYRFDSDPASSTYLQLVPEWGSAADRIKQTGWNNRRIITNLNGRGVPFRWGSFSGQQQRDFFQGKQSLLQYLRGNQSDEGTAYRERAKLLGDIVYSSPQYVGAPAFRYEDTEYQRFKSDYADREPVIYVGANDGMLHGFKASTGEELLAYVPGSLNGHLHALADKDYSHRFYVDGTPTVVDAQVDSRWRTVLVGGLGRGGQSIYALDVTDPSRFTEGAARNTFMWEFSDPDLGYSYSRPAVVQLENGQWVAVFGNGYNSTDERFDAAVSSGGDAVLFVVDLADGTLLQKINTGVGYAEDPTGQERPNGLGTAKPVDTDGNGMTDTIYAGDLFGNLWKFDVAGNSASSWKVAGNTPIFKACRSDSCSANNTQPITSAPTVGRHPMGGVMVYFGTGKYLETTDKSDNGTLQSLYGIWDQPSKNGGGNKGGNKGGGNKGGGNNSRGAVSRADLLEQTITYEGRATFDGEDYNLRLTSQNQPDWTVHKGWYLDLNKSSSERVVAGATLRNGKIIFTTFTPLTDDSDMCKSDAVTWLMEMDAVTGGALEYASFDLDGDLDFDENDWIDPGNGGGNEGGKKPPSGVQMDGEKPHPSIVPVDPEKEIKVLDESTIIVENPGPHLEGRISWRELL</sequence>
<protein>
    <recommendedName>
        <fullName evidence="5">PilY1 beta-propeller domain-containing protein</fullName>
    </recommendedName>
</protein>
<dbReference type="RefSeq" id="WP_217334413.1">
    <property type="nucleotide sequence ID" value="NZ_JAHQZT010000006.1"/>
</dbReference>
<keyword evidence="4" id="KW-0732">Signal</keyword>
<evidence type="ECO:0000313" key="6">
    <source>
        <dbReference type="EMBL" id="MBV0932988.1"/>
    </source>
</evidence>
<dbReference type="InterPro" id="IPR008707">
    <property type="entry name" value="B-propeller_PilY1"/>
</dbReference>
<feature type="signal peptide" evidence="4">
    <location>
        <begin position="1"/>
        <end position="22"/>
    </location>
</feature>
<keyword evidence="7" id="KW-1185">Reference proteome</keyword>
<evidence type="ECO:0000256" key="4">
    <source>
        <dbReference type="SAM" id="SignalP"/>
    </source>
</evidence>
<feature type="chain" id="PRO_5046465294" description="PilY1 beta-propeller domain-containing protein" evidence="4">
    <location>
        <begin position="23"/>
        <end position="1057"/>
    </location>
</feature>
<name>A0ABS6M9N0_9GAMM</name>
<dbReference type="Proteomes" id="UP000755551">
    <property type="component" value="Unassembled WGS sequence"/>
</dbReference>
<dbReference type="Pfam" id="PF05567">
    <property type="entry name" value="T4P_PilY1"/>
    <property type="match status" value="1"/>
</dbReference>
<evidence type="ECO:0000256" key="2">
    <source>
        <dbReference type="ARBA" id="ARBA00022837"/>
    </source>
</evidence>
<feature type="compositionally biased region" description="Gly residues" evidence="3">
    <location>
        <begin position="851"/>
        <end position="870"/>
    </location>
</feature>
<organism evidence="6 7">
    <name type="scientific">Marinobacterium weihaiense</name>
    <dbReference type="NCBI Taxonomy" id="2851016"/>
    <lineage>
        <taxon>Bacteria</taxon>
        <taxon>Pseudomonadati</taxon>
        <taxon>Pseudomonadota</taxon>
        <taxon>Gammaproteobacteria</taxon>
        <taxon>Oceanospirillales</taxon>
        <taxon>Oceanospirillaceae</taxon>
        <taxon>Marinobacterium</taxon>
    </lineage>
</organism>
<proteinExistence type="predicted"/>
<accession>A0ABS6M9N0</accession>